<dbReference type="OrthoDB" id="2080052at2"/>
<feature type="transmembrane region" description="Helical" evidence="1">
    <location>
        <begin position="164"/>
        <end position="187"/>
    </location>
</feature>
<feature type="transmembrane region" description="Helical" evidence="1">
    <location>
        <begin position="125"/>
        <end position="143"/>
    </location>
</feature>
<dbReference type="AlphaFoldDB" id="A0A845LFC4"/>
<accession>A0A845LFC4</accession>
<evidence type="ECO:0000313" key="2">
    <source>
        <dbReference type="EMBL" id="MZP41536.1"/>
    </source>
</evidence>
<feature type="transmembrane region" description="Helical" evidence="1">
    <location>
        <begin position="207"/>
        <end position="227"/>
    </location>
</feature>
<feature type="transmembrane region" description="Helical" evidence="1">
    <location>
        <begin position="21"/>
        <end position="45"/>
    </location>
</feature>
<evidence type="ECO:0000313" key="3">
    <source>
        <dbReference type="Proteomes" id="UP000471031"/>
    </source>
</evidence>
<feature type="transmembrane region" description="Helical" evidence="1">
    <location>
        <begin position="262"/>
        <end position="286"/>
    </location>
</feature>
<comment type="caution">
    <text evidence="2">The sequence shown here is derived from an EMBL/GenBank/DDBJ whole genome shotgun (WGS) entry which is preliminary data.</text>
</comment>
<keyword evidence="1" id="KW-1133">Transmembrane helix</keyword>
<dbReference type="EMBL" id="WXEX01000001">
    <property type="protein sequence ID" value="MZP41536.1"/>
    <property type="molecule type" value="Genomic_DNA"/>
</dbReference>
<reference evidence="2 3" key="1">
    <citation type="submission" date="2020-01" db="EMBL/GenBank/DDBJ databases">
        <title>Whole genome sequence of Heliobacterium gestii DSM 11169.</title>
        <authorList>
            <person name="Kyndt J.A."/>
            <person name="Meyer T.E."/>
        </authorList>
    </citation>
    <scope>NUCLEOTIDE SEQUENCE [LARGE SCALE GENOMIC DNA]</scope>
    <source>
        <strain evidence="2 3">DSM 11169</strain>
    </source>
</reference>
<keyword evidence="1" id="KW-0812">Transmembrane</keyword>
<keyword evidence="3" id="KW-1185">Reference proteome</keyword>
<dbReference type="Proteomes" id="UP000471031">
    <property type="component" value="Unassembled WGS sequence"/>
</dbReference>
<dbReference type="RefSeq" id="WP_161260123.1">
    <property type="nucleotide sequence ID" value="NZ_JAFBDC010000001.1"/>
</dbReference>
<proteinExistence type="predicted"/>
<evidence type="ECO:0000256" key="1">
    <source>
        <dbReference type="SAM" id="Phobius"/>
    </source>
</evidence>
<name>A0A845LFC4_HELGE</name>
<sequence length="331" mass="36486">MNQEVIFLAHLWSLSQTGLRLSFSLWPVALMTWLFQVILLLPLLIPLFSYLATALPPPAALSSPATLSAPVGDSAAAIPTALSLVAGSAPHDWDAMQISLYHDLMLPFSTTVAGSIWRTLQWMPLVLYLLLSPFWQAGIWSALRHRLVFPRHRSGLIKTFFEGISRRGLASFSLSLWLAPAWLFLWWLCQKTAGWIDAVPWSPLPAILIALLFVIVLMALVDLLTLFGDTSRWRLVAATSDRKGSALTVLLSTLSGLSRHMAFLLLIRFSLQAAFLMGFCLVLWAIQHGPSRGITGVSGAFLLQQTAVFLLIFARLASIGATGGYLHERNL</sequence>
<organism evidence="2 3">
    <name type="scientific">Heliomicrobium gestii</name>
    <name type="common">Heliobacterium gestii</name>
    <dbReference type="NCBI Taxonomy" id="2699"/>
    <lineage>
        <taxon>Bacteria</taxon>
        <taxon>Bacillati</taxon>
        <taxon>Bacillota</taxon>
        <taxon>Clostridia</taxon>
        <taxon>Eubacteriales</taxon>
        <taxon>Heliobacteriaceae</taxon>
        <taxon>Heliomicrobium</taxon>
    </lineage>
</organism>
<protein>
    <submittedName>
        <fullName evidence="2">Uncharacterized protein</fullName>
    </submittedName>
</protein>
<gene>
    <name evidence="2" type="ORF">GTO89_00635</name>
</gene>
<keyword evidence="1" id="KW-0472">Membrane</keyword>
<feature type="transmembrane region" description="Helical" evidence="1">
    <location>
        <begin position="306"/>
        <end position="326"/>
    </location>
</feature>